<dbReference type="SUPFAM" id="SSF51197">
    <property type="entry name" value="Clavaminate synthase-like"/>
    <property type="match status" value="1"/>
</dbReference>
<keyword evidence="4" id="KW-1185">Reference proteome</keyword>
<dbReference type="EMBL" id="JAKIKS010000229">
    <property type="protein sequence ID" value="MCL1127847.1"/>
    <property type="molecule type" value="Genomic_DNA"/>
</dbReference>
<evidence type="ECO:0000313" key="4">
    <source>
        <dbReference type="Proteomes" id="UP001203423"/>
    </source>
</evidence>
<protein>
    <submittedName>
        <fullName evidence="3">TauD/TfdA family dioxygenase</fullName>
    </submittedName>
</protein>
<dbReference type="InterPro" id="IPR042098">
    <property type="entry name" value="TauD-like_sf"/>
</dbReference>
<feature type="domain" description="TauD/TfdA-like" evidence="2">
    <location>
        <begin position="156"/>
        <end position="302"/>
    </location>
</feature>
<evidence type="ECO:0000256" key="1">
    <source>
        <dbReference type="ARBA" id="ARBA00023002"/>
    </source>
</evidence>
<dbReference type="Proteomes" id="UP001203423">
    <property type="component" value="Unassembled WGS sequence"/>
</dbReference>
<dbReference type="Gene3D" id="3.60.130.10">
    <property type="entry name" value="Clavaminate synthase-like"/>
    <property type="match status" value="1"/>
</dbReference>
<organism evidence="3 4">
    <name type="scientific">Shewanella surugensis</name>
    <dbReference type="NCBI Taxonomy" id="212020"/>
    <lineage>
        <taxon>Bacteria</taxon>
        <taxon>Pseudomonadati</taxon>
        <taxon>Pseudomonadota</taxon>
        <taxon>Gammaproteobacteria</taxon>
        <taxon>Alteromonadales</taxon>
        <taxon>Shewanellaceae</taxon>
        <taxon>Shewanella</taxon>
    </lineage>
</organism>
<accession>A0ABT0LJF9</accession>
<sequence>MSLTNKDKVSYGKKPTTFLNQPLYNCLHNVNLNGGLVDDNLSLLFNPFLLSNEKDSIERFKKGEMNFIVFRNTGFNLKDNTISNDDVNTQLASSFIASIFTQLGIFPVTYQGENNGLLFRKVTPIKSFEHTQSSLGAKEHLGFHVDNNHMALSNEHNKNTGSVSPDYLSLFCIRNDEDISTDLSDIPLALSQLSAEEIAILKSPRFRIAYPDSFDIQGDIIAPVIVENEHGLCSRFDSAFTHPIDNEAKIVFNKLNHHLKASTININLDSGDLLIFRNQQMAHSRRSFTPQYNGYDRFLLRVFGVDSLSRVKSVSPTTPYYSIAV</sequence>
<gene>
    <name evidence="3" type="ORF">L2764_26160</name>
</gene>
<dbReference type="InterPro" id="IPR003819">
    <property type="entry name" value="TauD/TfdA-like"/>
</dbReference>
<keyword evidence="3" id="KW-0223">Dioxygenase</keyword>
<name>A0ABT0LJF9_9GAMM</name>
<evidence type="ECO:0000259" key="2">
    <source>
        <dbReference type="Pfam" id="PF02668"/>
    </source>
</evidence>
<dbReference type="Pfam" id="PF02668">
    <property type="entry name" value="TauD"/>
    <property type="match status" value="1"/>
</dbReference>
<evidence type="ECO:0000313" key="3">
    <source>
        <dbReference type="EMBL" id="MCL1127847.1"/>
    </source>
</evidence>
<dbReference type="RefSeq" id="WP_248943275.1">
    <property type="nucleotide sequence ID" value="NZ_JAKIKS010000229.1"/>
</dbReference>
<comment type="caution">
    <text evidence="3">The sequence shown here is derived from an EMBL/GenBank/DDBJ whole genome shotgun (WGS) entry which is preliminary data.</text>
</comment>
<reference evidence="3 4" key="1">
    <citation type="submission" date="2022-01" db="EMBL/GenBank/DDBJ databases">
        <title>Whole genome-based taxonomy of the Shewanellaceae.</title>
        <authorList>
            <person name="Martin-Rodriguez A.J."/>
        </authorList>
    </citation>
    <scope>NUCLEOTIDE SEQUENCE [LARGE SCALE GENOMIC DNA]</scope>
    <source>
        <strain evidence="3 4">DSM 17177</strain>
    </source>
</reference>
<keyword evidence="1" id="KW-0560">Oxidoreductase</keyword>
<proteinExistence type="predicted"/>
<dbReference type="GO" id="GO:0051213">
    <property type="term" value="F:dioxygenase activity"/>
    <property type="evidence" value="ECO:0007669"/>
    <property type="project" value="UniProtKB-KW"/>
</dbReference>